<dbReference type="InterPro" id="IPR058533">
    <property type="entry name" value="Cation_efflux_TM"/>
</dbReference>
<feature type="transmembrane region" description="Helical" evidence="9">
    <location>
        <begin position="79"/>
        <end position="100"/>
    </location>
</feature>
<dbReference type="GO" id="GO:0005886">
    <property type="term" value="C:plasma membrane"/>
    <property type="evidence" value="ECO:0007669"/>
    <property type="project" value="TreeGrafter"/>
</dbReference>
<dbReference type="InterPro" id="IPR050681">
    <property type="entry name" value="CDF/SLC30A"/>
</dbReference>
<feature type="domain" description="Cation efflux protein transmembrane" evidence="10">
    <location>
        <begin position="19"/>
        <end position="202"/>
    </location>
</feature>
<feature type="transmembrane region" description="Helical" evidence="9">
    <location>
        <begin position="147"/>
        <end position="168"/>
    </location>
</feature>
<evidence type="ECO:0000259" key="10">
    <source>
        <dbReference type="Pfam" id="PF01545"/>
    </source>
</evidence>
<feature type="transmembrane region" description="Helical" evidence="9">
    <location>
        <begin position="112"/>
        <end position="135"/>
    </location>
</feature>
<evidence type="ECO:0000256" key="6">
    <source>
        <dbReference type="ARBA" id="ARBA00022989"/>
    </source>
</evidence>
<keyword evidence="7" id="KW-0406">Ion transport</keyword>
<evidence type="ECO:0000256" key="4">
    <source>
        <dbReference type="ARBA" id="ARBA00022692"/>
    </source>
</evidence>
<proteinExistence type="inferred from homology"/>
<evidence type="ECO:0000256" key="9">
    <source>
        <dbReference type="SAM" id="Phobius"/>
    </source>
</evidence>
<dbReference type="GO" id="GO:0005385">
    <property type="term" value="F:zinc ion transmembrane transporter activity"/>
    <property type="evidence" value="ECO:0007669"/>
    <property type="project" value="TreeGrafter"/>
</dbReference>
<dbReference type="PANTHER" id="PTHR11562">
    <property type="entry name" value="CATION EFFLUX PROTEIN/ ZINC TRANSPORTER"/>
    <property type="match status" value="1"/>
</dbReference>
<protein>
    <submittedName>
        <fullName evidence="12">Cation transporter</fullName>
    </submittedName>
</protein>
<organism evidence="12 13">
    <name type="scientific">Paludibaculum fermentans</name>
    <dbReference type="NCBI Taxonomy" id="1473598"/>
    <lineage>
        <taxon>Bacteria</taxon>
        <taxon>Pseudomonadati</taxon>
        <taxon>Acidobacteriota</taxon>
        <taxon>Terriglobia</taxon>
        <taxon>Bryobacterales</taxon>
        <taxon>Bryobacteraceae</taxon>
        <taxon>Paludibaculum</taxon>
    </lineage>
</organism>
<evidence type="ECO:0000313" key="12">
    <source>
        <dbReference type="EMBL" id="QOY88140.1"/>
    </source>
</evidence>
<keyword evidence="4 9" id="KW-0812">Transmembrane</keyword>
<feature type="domain" description="Cation efflux protein cytoplasmic" evidence="11">
    <location>
        <begin position="210"/>
        <end position="282"/>
    </location>
</feature>
<evidence type="ECO:0000256" key="7">
    <source>
        <dbReference type="ARBA" id="ARBA00023065"/>
    </source>
</evidence>
<dbReference type="AlphaFoldDB" id="A0A7S7NR14"/>
<dbReference type="RefSeq" id="WP_194449803.1">
    <property type="nucleotide sequence ID" value="NZ_CP063849.1"/>
</dbReference>
<evidence type="ECO:0000256" key="1">
    <source>
        <dbReference type="ARBA" id="ARBA00004141"/>
    </source>
</evidence>
<dbReference type="SUPFAM" id="SSF161111">
    <property type="entry name" value="Cation efflux protein transmembrane domain-like"/>
    <property type="match status" value="1"/>
</dbReference>
<evidence type="ECO:0000313" key="13">
    <source>
        <dbReference type="Proteomes" id="UP000593892"/>
    </source>
</evidence>
<keyword evidence="5" id="KW-0862">Zinc</keyword>
<evidence type="ECO:0000256" key="2">
    <source>
        <dbReference type="ARBA" id="ARBA00008873"/>
    </source>
</evidence>
<dbReference type="Pfam" id="PF16916">
    <property type="entry name" value="ZT_dimer"/>
    <property type="match status" value="1"/>
</dbReference>
<comment type="subcellular location">
    <subcellularLocation>
        <location evidence="1">Membrane</location>
        <topology evidence="1">Multi-pass membrane protein</topology>
    </subcellularLocation>
</comment>
<dbReference type="InterPro" id="IPR027470">
    <property type="entry name" value="Cation_efflux_CTD"/>
</dbReference>
<evidence type="ECO:0000259" key="11">
    <source>
        <dbReference type="Pfam" id="PF16916"/>
    </source>
</evidence>
<keyword evidence="5" id="KW-0864">Zinc transport</keyword>
<sequence>MSCSGHHHHSDSAFAWGSVWNGLLVAVEFAIGAWTGSAALLADATHNLSDTLSLLLAWGARVAARQPATAERTYGHRRLTAICAFVNAVVLLGTLGFIAWEAVTHWNDQNPLKYGVVMATAAAALLVNGWTAWNLQKGSDHDLNTRAAYLHMATDAGVSLAVLAGAGISAVTGWRWIDGALALVIVAMTLRSSWPVCVESWRMVADGVPANIDLPQVRAALLAMPGVTGAHDLHVWSLSTTESALTAHLVVNHERLDNRFLGVVHESLRSRFGIAHTTLQVEASEPPLCHGCPLA</sequence>
<reference evidence="12 13" key="1">
    <citation type="submission" date="2020-10" db="EMBL/GenBank/DDBJ databases">
        <title>Complete genome sequence of Paludibaculum fermentans P105T, a facultatively anaerobic acidobacterium capable of dissimilatory Fe(III) reduction.</title>
        <authorList>
            <person name="Dedysh S.N."/>
            <person name="Beletsky A.V."/>
            <person name="Kulichevskaya I.S."/>
            <person name="Mardanov A.V."/>
            <person name="Ravin N.V."/>
        </authorList>
    </citation>
    <scope>NUCLEOTIDE SEQUENCE [LARGE SCALE GENOMIC DNA]</scope>
    <source>
        <strain evidence="12 13">P105</strain>
    </source>
</reference>
<evidence type="ECO:0000256" key="5">
    <source>
        <dbReference type="ARBA" id="ARBA00022906"/>
    </source>
</evidence>
<dbReference type="Pfam" id="PF01545">
    <property type="entry name" value="Cation_efflux"/>
    <property type="match status" value="1"/>
</dbReference>
<name>A0A7S7NR14_PALFE</name>
<dbReference type="PANTHER" id="PTHR11562:SF17">
    <property type="entry name" value="RE54080P-RELATED"/>
    <property type="match status" value="1"/>
</dbReference>
<accession>A0A7S7NR14</accession>
<dbReference type="InterPro" id="IPR002524">
    <property type="entry name" value="Cation_efflux"/>
</dbReference>
<evidence type="ECO:0000256" key="3">
    <source>
        <dbReference type="ARBA" id="ARBA00022448"/>
    </source>
</evidence>
<dbReference type="KEGG" id="pfer:IRI77_36295"/>
<comment type="similarity">
    <text evidence="2">Belongs to the cation diffusion facilitator (CDF) transporter (TC 2.A.4) family. SLC30A subfamily.</text>
</comment>
<dbReference type="Gene3D" id="1.20.1510.10">
    <property type="entry name" value="Cation efflux protein transmembrane domain"/>
    <property type="match status" value="1"/>
</dbReference>
<keyword evidence="6 9" id="KW-1133">Transmembrane helix</keyword>
<keyword evidence="8 9" id="KW-0472">Membrane</keyword>
<dbReference type="InterPro" id="IPR027469">
    <property type="entry name" value="Cation_efflux_TMD_sf"/>
</dbReference>
<dbReference type="EMBL" id="CP063849">
    <property type="protein sequence ID" value="QOY88140.1"/>
    <property type="molecule type" value="Genomic_DNA"/>
</dbReference>
<dbReference type="Proteomes" id="UP000593892">
    <property type="component" value="Chromosome"/>
</dbReference>
<keyword evidence="13" id="KW-1185">Reference proteome</keyword>
<evidence type="ECO:0000256" key="8">
    <source>
        <dbReference type="ARBA" id="ARBA00023136"/>
    </source>
</evidence>
<dbReference type="InterPro" id="IPR036837">
    <property type="entry name" value="Cation_efflux_CTD_sf"/>
</dbReference>
<dbReference type="SUPFAM" id="SSF160240">
    <property type="entry name" value="Cation efflux protein cytoplasmic domain-like"/>
    <property type="match status" value="1"/>
</dbReference>
<dbReference type="NCBIfam" id="TIGR01297">
    <property type="entry name" value="CDF"/>
    <property type="match status" value="1"/>
</dbReference>
<gene>
    <name evidence="12" type="ORF">IRI77_36295</name>
</gene>
<keyword evidence="3" id="KW-0813">Transport</keyword>